<reference evidence="1 2" key="1">
    <citation type="submission" date="2020-06" db="EMBL/GenBank/DDBJ databases">
        <authorList>
            <person name="Criscuolo A."/>
        </authorList>
    </citation>
    <scope>NUCLEOTIDE SEQUENCE [LARGE SCALE GENOMIC DNA]</scope>
    <source>
        <strain evidence="1">PXU-55</strain>
    </source>
</reference>
<accession>A0A9N8J0V7</accession>
<gene>
    <name evidence="1" type="ORF">FLAPXU55_01725</name>
</gene>
<dbReference type="SUPFAM" id="SSF54427">
    <property type="entry name" value="NTF2-like"/>
    <property type="match status" value="1"/>
</dbReference>
<dbReference type="RefSeq" id="WP_180857344.1">
    <property type="nucleotide sequence ID" value="NZ_CAIJDE010000036.1"/>
</dbReference>
<dbReference type="InterPro" id="IPR009959">
    <property type="entry name" value="Cyclase_SnoaL-like"/>
</dbReference>
<dbReference type="Proteomes" id="UP000533639">
    <property type="component" value="Unassembled WGS sequence"/>
</dbReference>
<dbReference type="Pfam" id="PF07366">
    <property type="entry name" value="SnoaL"/>
    <property type="match status" value="1"/>
</dbReference>
<comment type="caution">
    <text evidence="1">The sequence shown here is derived from an EMBL/GenBank/DDBJ whole genome shotgun (WGS) entry which is preliminary data.</text>
</comment>
<proteinExistence type="predicted"/>
<organism evidence="1 2">
    <name type="scientific">Flavobacterium panici</name>
    <dbReference type="NCBI Taxonomy" id="2654843"/>
    <lineage>
        <taxon>Bacteria</taxon>
        <taxon>Pseudomonadati</taxon>
        <taxon>Bacteroidota</taxon>
        <taxon>Flavobacteriia</taxon>
        <taxon>Flavobacteriales</taxon>
        <taxon>Flavobacteriaceae</taxon>
        <taxon>Flavobacterium</taxon>
    </lineage>
</organism>
<protein>
    <recommendedName>
        <fullName evidence="3">Ester cyclase</fullName>
    </recommendedName>
</protein>
<keyword evidence="2" id="KW-1185">Reference proteome</keyword>
<dbReference type="Gene3D" id="3.10.450.50">
    <property type="match status" value="1"/>
</dbReference>
<evidence type="ECO:0000313" key="1">
    <source>
        <dbReference type="EMBL" id="CAC9974032.1"/>
    </source>
</evidence>
<dbReference type="InterPro" id="IPR032710">
    <property type="entry name" value="NTF2-like_dom_sf"/>
</dbReference>
<name>A0A9N8J0V7_9FLAO</name>
<sequence>MKINKEEMVKGLTTSEIESIKTFYTIWGTKQPELLDEICTPDWKDVPLLPNQAAGPKGLQDIIKGFTTDFPDIEINILEIFGTHERAAVRAEIVFTHNKELIGIPATDKKVSVAIHEFHYLKDGKITHTWHLEDWFGLLMQSGGFKPNN</sequence>
<dbReference type="PANTHER" id="PTHR38436">
    <property type="entry name" value="POLYKETIDE CYCLASE SNOAL-LIKE DOMAIN"/>
    <property type="match status" value="1"/>
</dbReference>
<dbReference type="PANTHER" id="PTHR38436:SF1">
    <property type="entry name" value="ESTER CYCLASE"/>
    <property type="match status" value="1"/>
</dbReference>
<dbReference type="EMBL" id="CAIJDE010000036">
    <property type="protein sequence ID" value="CAC9974032.1"/>
    <property type="molecule type" value="Genomic_DNA"/>
</dbReference>
<dbReference type="GO" id="GO:0030638">
    <property type="term" value="P:polyketide metabolic process"/>
    <property type="evidence" value="ECO:0007669"/>
    <property type="project" value="InterPro"/>
</dbReference>
<evidence type="ECO:0008006" key="3">
    <source>
        <dbReference type="Google" id="ProtNLM"/>
    </source>
</evidence>
<dbReference type="AlphaFoldDB" id="A0A9N8J0V7"/>
<evidence type="ECO:0000313" key="2">
    <source>
        <dbReference type="Proteomes" id="UP000533639"/>
    </source>
</evidence>